<protein>
    <submittedName>
        <fullName evidence="1">Uncharacterized protein</fullName>
    </submittedName>
</protein>
<dbReference type="STRING" id="1666911.HLUCCA11_22600"/>
<evidence type="ECO:0000313" key="2">
    <source>
        <dbReference type="Proteomes" id="UP000050465"/>
    </source>
</evidence>
<reference evidence="1 2" key="1">
    <citation type="submission" date="2015-09" db="EMBL/GenBank/DDBJ databases">
        <title>Identification and resolution of microdiversity through metagenomic sequencing of parallel consortia.</title>
        <authorList>
            <person name="Nelson W.C."/>
            <person name="Romine M.F."/>
            <person name="Lindemann S.R."/>
        </authorList>
    </citation>
    <scope>NUCLEOTIDE SEQUENCE [LARGE SCALE GENOMIC DNA]</scope>
    <source>
        <strain evidence="1">Ana</strain>
    </source>
</reference>
<sequence length="157" mass="17936">MDHSMHNFLYPLTVYRRPVEPAQLVFKANLQEFAHQVSYISNLNTNGKLSSDEAFSHIHHLWKTLKRSQATLRLEHLRDQAMQVGNVVNLRQPFCPNANSLDCFSFGKVVSVMTTEIGMEVLVHLCNADGVELYTDEFGYQAIYSFCLDDIQIPDLS</sequence>
<dbReference type="Proteomes" id="UP000050465">
    <property type="component" value="Unassembled WGS sequence"/>
</dbReference>
<accession>A0A0P7ZGV8</accession>
<gene>
    <name evidence="1" type="ORF">HLUCCA11_22600</name>
</gene>
<comment type="caution">
    <text evidence="1">The sequence shown here is derived from an EMBL/GenBank/DDBJ whole genome shotgun (WGS) entry which is preliminary data.</text>
</comment>
<dbReference type="EMBL" id="LJZR01000075">
    <property type="protein sequence ID" value="KPQ31956.1"/>
    <property type="molecule type" value="Genomic_DNA"/>
</dbReference>
<evidence type="ECO:0000313" key="1">
    <source>
        <dbReference type="EMBL" id="KPQ31956.1"/>
    </source>
</evidence>
<organism evidence="1 2">
    <name type="scientific">Phormidesmis priestleyi Ana</name>
    <dbReference type="NCBI Taxonomy" id="1666911"/>
    <lineage>
        <taxon>Bacteria</taxon>
        <taxon>Bacillati</taxon>
        <taxon>Cyanobacteriota</taxon>
        <taxon>Cyanophyceae</taxon>
        <taxon>Leptolyngbyales</taxon>
        <taxon>Leptolyngbyaceae</taxon>
        <taxon>Phormidesmis</taxon>
    </lineage>
</organism>
<proteinExistence type="predicted"/>
<dbReference type="InterPro" id="IPR055643">
    <property type="entry name" value="DUF7219"/>
</dbReference>
<name>A0A0P7ZGV8_9CYAN</name>
<dbReference type="Pfam" id="PF23856">
    <property type="entry name" value="DUF7219"/>
    <property type="match status" value="1"/>
</dbReference>
<dbReference type="AlphaFoldDB" id="A0A0P7ZGV8"/>